<dbReference type="WBParaSite" id="maker-uti_cns_0013924-snap-gene-0.2-mRNA-1">
    <property type="protein sequence ID" value="maker-uti_cns_0013924-snap-gene-0.2-mRNA-1"/>
    <property type="gene ID" value="maker-uti_cns_0013924-snap-gene-0.2"/>
</dbReference>
<evidence type="ECO:0000313" key="3">
    <source>
        <dbReference type="WBParaSite" id="maker-uti_cns_0013924-snap-gene-0.2-mRNA-1"/>
    </source>
</evidence>
<feature type="region of interest" description="Disordered" evidence="1">
    <location>
        <begin position="1"/>
        <end position="41"/>
    </location>
</feature>
<accession>A0A1I8IMX9</accession>
<proteinExistence type="predicted"/>
<keyword evidence="2" id="KW-1185">Reference proteome</keyword>
<evidence type="ECO:0000256" key="1">
    <source>
        <dbReference type="SAM" id="MobiDB-lite"/>
    </source>
</evidence>
<organism evidence="2 3">
    <name type="scientific">Macrostomum lignano</name>
    <dbReference type="NCBI Taxonomy" id="282301"/>
    <lineage>
        <taxon>Eukaryota</taxon>
        <taxon>Metazoa</taxon>
        <taxon>Spiralia</taxon>
        <taxon>Lophotrochozoa</taxon>
        <taxon>Platyhelminthes</taxon>
        <taxon>Rhabditophora</taxon>
        <taxon>Macrostomorpha</taxon>
        <taxon>Macrostomida</taxon>
        <taxon>Macrostomidae</taxon>
        <taxon>Macrostomum</taxon>
    </lineage>
</organism>
<dbReference type="AlphaFoldDB" id="A0A1I8IMX9"/>
<reference evidence="3" key="1">
    <citation type="submission" date="2016-11" db="UniProtKB">
        <authorList>
            <consortium name="WormBaseParasite"/>
        </authorList>
    </citation>
    <scope>IDENTIFICATION</scope>
</reference>
<protein>
    <submittedName>
        <fullName evidence="3">AMP-binding domain-containing protein</fullName>
    </submittedName>
</protein>
<evidence type="ECO:0000313" key="2">
    <source>
        <dbReference type="Proteomes" id="UP000095280"/>
    </source>
</evidence>
<feature type="compositionally biased region" description="Basic and acidic residues" evidence="1">
    <location>
        <begin position="27"/>
        <end position="37"/>
    </location>
</feature>
<dbReference type="Proteomes" id="UP000095280">
    <property type="component" value="Unplaced"/>
</dbReference>
<name>A0A1I8IMX9_9PLAT</name>
<sequence length="107" mass="11650">ASLSRTLGDLAASERENRSSAPVRCHSNREVDRDKDTGNGADAPLYITVETLIVPERWANKLNQKQLAACVRSDGLLCIGSPQAHACLLCFFGNLPIAAFLYNNANY</sequence>